<dbReference type="InterPro" id="IPR028979">
    <property type="entry name" value="Ser_kin/Pase_Hpr-like_N_sf"/>
</dbReference>
<evidence type="ECO:0000256" key="8">
    <source>
        <dbReference type="ARBA" id="ARBA00022777"/>
    </source>
</evidence>
<evidence type="ECO:0000259" key="15">
    <source>
        <dbReference type="Pfam" id="PF02603"/>
    </source>
</evidence>
<dbReference type="SUPFAM" id="SSF53795">
    <property type="entry name" value="PEP carboxykinase-like"/>
    <property type="match status" value="1"/>
</dbReference>
<dbReference type="NCBIfam" id="TIGR00679">
    <property type="entry name" value="hpr-ser"/>
    <property type="match status" value="1"/>
</dbReference>
<protein>
    <recommendedName>
        <fullName evidence="14">HPr kinase/phosphorylase</fullName>
        <shortName evidence="14">HPrK/P</shortName>
        <ecNumber evidence="14">2.7.11.-</ecNumber>
        <ecNumber evidence="14">2.7.4.-</ecNumber>
    </recommendedName>
    <alternativeName>
        <fullName evidence="14">HPr(Ser) kinase/phosphorylase</fullName>
    </alternativeName>
</protein>
<keyword evidence="7 14" id="KW-0547">Nucleotide-binding</keyword>
<feature type="binding site" evidence="14">
    <location>
        <begin position="153"/>
        <end position="160"/>
    </location>
    <ligand>
        <name>ATP</name>
        <dbReference type="ChEBI" id="CHEBI:30616"/>
    </ligand>
</feature>
<dbReference type="HAMAP" id="MF_01249">
    <property type="entry name" value="HPr_kinase"/>
    <property type="match status" value="1"/>
</dbReference>
<dbReference type="GO" id="GO:0005524">
    <property type="term" value="F:ATP binding"/>
    <property type="evidence" value="ECO:0007669"/>
    <property type="project" value="UniProtKB-UniRule"/>
</dbReference>
<feature type="binding site" evidence="14">
    <location>
        <position position="202"/>
    </location>
    <ligand>
        <name>Mg(2+)</name>
        <dbReference type="ChEBI" id="CHEBI:18420"/>
    </ligand>
</feature>
<dbReference type="Pfam" id="PF07475">
    <property type="entry name" value="Hpr_kinase_C"/>
    <property type="match status" value="1"/>
</dbReference>
<dbReference type="PANTHER" id="PTHR30305">
    <property type="entry name" value="PROTEIN YJDM-RELATED"/>
    <property type="match status" value="1"/>
</dbReference>
<dbReference type="InterPro" id="IPR027417">
    <property type="entry name" value="P-loop_NTPase"/>
</dbReference>
<dbReference type="RefSeq" id="WP_007718288.1">
    <property type="nucleotide sequence ID" value="NZ_BJNU01000029.1"/>
</dbReference>
<keyword evidence="8 14" id="KW-0418">Kinase</keyword>
<comment type="domain">
    <text evidence="14">The Walker A ATP-binding motif also binds Pi and PPi.</text>
</comment>
<dbReference type="EC" id="2.7.11.-" evidence="14"/>
<dbReference type="InterPro" id="IPR011126">
    <property type="entry name" value="Hpr_kin/Pase_Hpr_N"/>
</dbReference>
<comment type="similarity">
    <text evidence="3 14">Belongs to the HPrK/P family.</text>
</comment>
<keyword evidence="11 14" id="KW-0511">Multifunctional enzyme</keyword>
<keyword evidence="6 14" id="KW-0479">Metal-binding</keyword>
<dbReference type="AlphaFoldDB" id="A0A0J6BVM9"/>
<feature type="active site" evidence="14">
    <location>
        <position position="159"/>
    </location>
</feature>
<dbReference type="EMBL" id="CP030117">
    <property type="protein sequence ID" value="AWX58528.1"/>
    <property type="molecule type" value="Genomic_DNA"/>
</dbReference>
<sequence length="311" mass="34657">MRKTNVSHLVDHFNMTILSGEEGLGREITVTDLSRPGLQLAGYYSYYAEERIQLFGLTEINFFQTLTPEERLERMNFLMQSQVPCFCVTRNQMVPEEMIDVSNRLGVPVLQSPLATTTLVGKVTNFLENRLAPTTTIHGVLTDIYGVGVLIMGSSGIGKSEAALELVKRGHRLVADDAVEIKQTQGGQLSGSAPELIQHLLEIRGVGIINIMTMFGAGAVRNVKNIEMVVQLELWEPHKMYERLGLDEETLKIMDTEIPIITVPVRPGRNLAVIIEVAAMNFRLKRMGYNAAMHFTRKQSNAILEDADSDL</sequence>
<evidence type="ECO:0000256" key="4">
    <source>
        <dbReference type="ARBA" id="ARBA00022527"/>
    </source>
</evidence>
<dbReference type="Gene3D" id="3.40.1390.20">
    <property type="entry name" value="HprK N-terminal domain-like"/>
    <property type="match status" value="1"/>
</dbReference>
<keyword evidence="12 14" id="KW-0119">Carbohydrate metabolism</keyword>
<dbReference type="InterPro" id="IPR003755">
    <property type="entry name" value="HPr(Ser)_kin/Pase"/>
</dbReference>
<evidence type="ECO:0000259" key="16">
    <source>
        <dbReference type="Pfam" id="PF07475"/>
    </source>
</evidence>
<dbReference type="GO" id="GO:0006109">
    <property type="term" value="P:regulation of carbohydrate metabolic process"/>
    <property type="evidence" value="ECO:0007669"/>
    <property type="project" value="UniProtKB-UniRule"/>
</dbReference>
<evidence type="ECO:0000256" key="6">
    <source>
        <dbReference type="ARBA" id="ARBA00022723"/>
    </source>
</evidence>
<dbReference type="GO" id="GO:0004712">
    <property type="term" value="F:protein serine/threonine/tyrosine kinase activity"/>
    <property type="evidence" value="ECO:0007669"/>
    <property type="project" value="UniProtKB-UniRule"/>
</dbReference>
<feature type="binding site" evidence="14">
    <location>
        <position position="160"/>
    </location>
    <ligand>
        <name>Mg(2+)</name>
        <dbReference type="ChEBI" id="CHEBI:18420"/>
    </ligand>
</feature>
<feature type="domain" description="HPr kinase/phosphorylase C-terminal" evidence="16">
    <location>
        <begin position="130"/>
        <end position="298"/>
    </location>
</feature>
<comment type="cofactor">
    <cofactor evidence="2 14">
        <name>Mg(2+)</name>
        <dbReference type="ChEBI" id="CHEBI:18420"/>
    </cofactor>
</comment>
<organism evidence="17 18">
    <name type="scientific">Brevibacillus brevis</name>
    <name type="common">Bacillus brevis</name>
    <dbReference type="NCBI Taxonomy" id="1393"/>
    <lineage>
        <taxon>Bacteria</taxon>
        <taxon>Bacillati</taxon>
        <taxon>Bacillota</taxon>
        <taxon>Bacilli</taxon>
        <taxon>Bacillales</taxon>
        <taxon>Paenibacillaceae</taxon>
        <taxon>Brevibacillus</taxon>
    </lineage>
</organism>
<comment type="catalytic activity">
    <reaction evidence="13 14">
        <text>[HPr protein]-O-phospho-L-serine + phosphate + H(+) = [HPr protein]-L-serine + diphosphate</text>
        <dbReference type="Rhea" id="RHEA:46604"/>
        <dbReference type="Rhea" id="RHEA-COMP:11602"/>
        <dbReference type="Rhea" id="RHEA-COMP:11603"/>
        <dbReference type="ChEBI" id="CHEBI:15378"/>
        <dbReference type="ChEBI" id="CHEBI:29999"/>
        <dbReference type="ChEBI" id="CHEBI:33019"/>
        <dbReference type="ChEBI" id="CHEBI:43474"/>
        <dbReference type="ChEBI" id="CHEBI:83421"/>
    </reaction>
</comment>
<evidence type="ECO:0000256" key="13">
    <source>
        <dbReference type="ARBA" id="ARBA00047657"/>
    </source>
</evidence>
<proteinExistence type="inferred from homology"/>
<dbReference type="EC" id="2.7.4.-" evidence="14"/>
<evidence type="ECO:0000313" key="17">
    <source>
        <dbReference type="EMBL" id="AWX58528.1"/>
    </source>
</evidence>
<dbReference type="GO" id="GO:0000287">
    <property type="term" value="F:magnesium ion binding"/>
    <property type="evidence" value="ECO:0007669"/>
    <property type="project" value="UniProtKB-UniRule"/>
</dbReference>
<evidence type="ECO:0000256" key="2">
    <source>
        <dbReference type="ARBA" id="ARBA00001946"/>
    </source>
</evidence>
<feature type="active site" evidence="14">
    <location>
        <position position="243"/>
    </location>
</feature>
<evidence type="ECO:0000256" key="12">
    <source>
        <dbReference type="ARBA" id="ARBA00023277"/>
    </source>
</evidence>
<evidence type="ECO:0000256" key="11">
    <source>
        <dbReference type="ARBA" id="ARBA00023268"/>
    </source>
</evidence>
<keyword evidence="9 14" id="KW-0067">ATP-binding</keyword>
<dbReference type="InterPro" id="IPR011104">
    <property type="entry name" value="Hpr_kin/Pase_C"/>
</dbReference>
<feature type="active site" evidence="14">
    <location>
        <position position="138"/>
    </location>
</feature>
<evidence type="ECO:0000256" key="10">
    <source>
        <dbReference type="ARBA" id="ARBA00022842"/>
    </source>
</evidence>
<dbReference type="CDD" id="cd01918">
    <property type="entry name" value="HprK_C"/>
    <property type="match status" value="1"/>
</dbReference>
<dbReference type="SUPFAM" id="SSF75138">
    <property type="entry name" value="HprK N-terminal domain-like"/>
    <property type="match status" value="1"/>
</dbReference>
<comment type="subunit">
    <text evidence="14">Homohexamer.</text>
</comment>
<dbReference type="GeneID" id="87585480"/>
<reference evidence="17 18" key="1">
    <citation type="journal article" date="2015" name="Genome Announc.">
        <title>Draft Genome Sequence of Brevibacillus brevis DZQ7, a Plant Growth-Promoting Rhizobacterium with Broad-Spectrum Antimicrobial Activity.</title>
        <authorList>
            <person name="Hou Q."/>
            <person name="Wang C."/>
            <person name="Hou X."/>
            <person name="Xia Z."/>
            <person name="Ye J."/>
            <person name="Liu K."/>
            <person name="Liu H."/>
            <person name="Wang J."/>
            <person name="Guo H."/>
            <person name="Yu X."/>
            <person name="Yang Y."/>
            <person name="Du B."/>
            <person name="Ding Y."/>
        </authorList>
    </citation>
    <scope>NUCLEOTIDE SEQUENCE [LARGE SCALE GENOMIC DNA]</scope>
    <source>
        <strain evidence="17 18">DZQ7</strain>
    </source>
</reference>
<name>A0A0J6BVM9_BREBE</name>
<evidence type="ECO:0000256" key="5">
    <source>
        <dbReference type="ARBA" id="ARBA00022679"/>
    </source>
</evidence>
<evidence type="ECO:0000256" key="14">
    <source>
        <dbReference type="HAMAP-Rule" id="MF_01249"/>
    </source>
</evidence>
<comment type="function">
    <text evidence="14">Catalyzes the ATP- as well as the pyrophosphate-dependent phosphorylation of a specific serine residue in HPr, a phosphocarrier protein of the phosphoenolpyruvate-dependent sugar phosphotransferase system (PTS). HprK/P also catalyzes the pyrophosphate-producing, inorganic phosphate-dependent dephosphorylation (phosphorolysis) of seryl-phosphorylated HPr (P-Ser-HPr). The two antagonistic activities of HprK/P are regulated by several intracellular metabolites, which change their concentration in response to the absence or presence of rapidly metabolisable carbon sources (glucose, fructose, etc.) in the growth medium. Therefore, by controlling the phosphorylation state of HPr, HPrK/P is a sensor enzyme that plays a major role in the regulation of carbon metabolism and sugar transport: it mediates carbon catabolite repression (CCR), and regulates PTS-catalyzed carbohydrate uptake and inducer exclusion.</text>
</comment>
<feature type="active site" description="Proton acceptor; for phosphorylation activity. Proton donor; for dephosphorylation activity" evidence="14">
    <location>
        <position position="177"/>
    </location>
</feature>
<dbReference type="GO" id="GO:0000155">
    <property type="term" value="F:phosphorelay sensor kinase activity"/>
    <property type="evidence" value="ECO:0007669"/>
    <property type="project" value="InterPro"/>
</dbReference>
<dbReference type="Proteomes" id="UP000036061">
    <property type="component" value="Chromosome"/>
</dbReference>
<feature type="domain" description="HPr(Ser) kinase/phosphorylase N-terminal" evidence="15">
    <location>
        <begin position="5"/>
        <end position="127"/>
    </location>
</feature>
<keyword evidence="4 14" id="KW-0723">Serine/threonine-protein kinase</keyword>
<evidence type="ECO:0000256" key="9">
    <source>
        <dbReference type="ARBA" id="ARBA00022840"/>
    </source>
</evidence>
<dbReference type="PANTHER" id="PTHR30305:SF1">
    <property type="entry name" value="HPR KINASE_PHOSPHORYLASE"/>
    <property type="match status" value="1"/>
</dbReference>
<evidence type="ECO:0000313" key="18">
    <source>
        <dbReference type="Proteomes" id="UP000036061"/>
    </source>
</evidence>
<dbReference type="Gene3D" id="3.40.50.300">
    <property type="entry name" value="P-loop containing nucleotide triphosphate hydrolases"/>
    <property type="match status" value="1"/>
</dbReference>
<evidence type="ECO:0000256" key="7">
    <source>
        <dbReference type="ARBA" id="ARBA00022741"/>
    </source>
</evidence>
<feature type="region of interest" description="Important for the catalytic mechanism of dephosphorylation" evidence="14">
    <location>
        <begin position="264"/>
        <end position="269"/>
    </location>
</feature>
<evidence type="ECO:0000256" key="1">
    <source>
        <dbReference type="ARBA" id="ARBA00001120"/>
    </source>
</evidence>
<keyword evidence="5 14" id="KW-0808">Transferase</keyword>
<dbReference type="FunFam" id="3.40.50.300:FF:000174">
    <property type="entry name" value="HPr kinase/phosphorylase"/>
    <property type="match status" value="1"/>
</dbReference>
<dbReference type="Pfam" id="PF02603">
    <property type="entry name" value="Hpr_kinase_N"/>
    <property type="match status" value="1"/>
</dbReference>
<dbReference type="OrthoDB" id="9778803at2"/>
<keyword evidence="10 14" id="KW-0460">Magnesium</keyword>
<comment type="miscellaneous">
    <text evidence="14">Both phosphorylation and phosphorolysis are carried out by the same active site and suggest a common mechanism for both reactions.</text>
</comment>
<dbReference type="eggNOG" id="COG1493">
    <property type="taxonomic scope" value="Bacteria"/>
</dbReference>
<accession>A0A0J6BVM9</accession>
<comment type="catalytic activity">
    <reaction evidence="1 14">
        <text>[HPr protein]-L-serine + ATP = [HPr protein]-O-phospho-L-serine + ADP + H(+)</text>
        <dbReference type="Rhea" id="RHEA:46600"/>
        <dbReference type="Rhea" id="RHEA-COMP:11602"/>
        <dbReference type="Rhea" id="RHEA-COMP:11603"/>
        <dbReference type="ChEBI" id="CHEBI:15378"/>
        <dbReference type="ChEBI" id="CHEBI:29999"/>
        <dbReference type="ChEBI" id="CHEBI:30616"/>
        <dbReference type="ChEBI" id="CHEBI:83421"/>
        <dbReference type="ChEBI" id="CHEBI:456216"/>
    </reaction>
</comment>
<dbReference type="GO" id="GO:0004674">
    <property type="term" value="F:protein serine/threonine kinase activity"/>
    <property type="evidence" value="ECO:0007669"/>
    <property type="project" value="UniProtKB-KW"/>
</dbReference>
<evidence type="ECO:0000256" key="3">
    <source>
        <dbReference type="ARBA" id="ARBA00006883"/>
    </source>
</evidence>
<gene>
    <name evidence="14" type="primary">hprK</name>
    <name evidence="17" type="ORF">AB432_027370</name>
</gene>
<feature type="region of interest" description="Important for the catalytic mechanism of both phosphorylation and dephosphorylation" evidence="14">
    <location>
        <begin position="201"/>
        <end position="210"/>
    </location>
</feature>